<evidence type="ECO:0000256" key="4">
    <source>
        <dbReference type="ARBA" id="ARBA00022989"/>
    </source>
</evidence>
<feature type="transmembrane region" description="Helical" evidence="7">
    <location>
        <begin position="166"/>
        <end position="186"/>
    </location>
</feature>
<evidence type="ECO:0000313" key="8">
    <source>
        <dbReference type="EMBL" id="MCM1991904.1"/>
    </source>
</evidence>
<evidence type="ECO:0000256" key="6">
    <source>
        <dbReference type="RuleBase" id="RU003943"/>
    </source>
</evidence>
<evidence type="ECO:0000256" key="3">
    <source>
        <dbReference type="ARBA" id="ARBA00022692"/>
    </source>
</evidence>
<dbReference type="GO" id="GO:0043190">
    <property type="term" value="C:ATP-binding cassette (ABC) transporter complex"/>
    <property type="evidence" value="ECO:0007669"/>
    <property type="project" value="InterPro"/>
</dbReference>
<reference evidence="8" key="1">
    <citation type="journal article" date="2021" name="mSystems">
        <title>Bacteria and Archaea Synergistically Convert Glycine Betaine to Biogenic Methane in the Formosa Cold Seep of the South China Sea.</title>
        <authorList>
            <person name="Li L."/>
            <person name="Zhang W."/>
            <person name="Zhang S."/>
            <person name="Song L."/>
            <person name="Sun Q."/>
            <person name="Zhang H."/>
            <person name="Xiang H."/>
            <person name="Dong X."/>
        </authorList>
    </citation>
    <scope>NUCLEOTIDE SEQUENCE</scope>
    <source>
        <strain evidence="8">ZWT</strain>
    </source>
</reference>
<feature type="transmembrane region" description="Helical" evidence="7">
    <location>
        <begin position="192"/>
        <end position="212"/>
    </location>
</feature>
<dbReference type="InterPro" id="IPR001626">
    <property type="entry name" value="ABC_TroCD"/>
</dbReference>
<reference evidence="8" key="2">
    <citation type="submission" date="2021-04" db="EMBL/GenBank/DDBJ databases">
        <authorList>
            <person name="Dong X."/>
        </authorList>
    </citation>
    <scope>NUCLEOTIDE SEQUENCE</scope>
    <source>
        <strain evidence="8">ZWT</strain>
    </source>
</reference>
<dbReference type="GO" id="GO:0055085">
    <property type="term" value="P:transmembrane transport"/>
    <property type="evidence" value="ECO:0007669"/>
    <property type="project" value="InterPro"/>
</dbReference>
<evidence type="ECO:0000256" key="5">
    <source>
        <dbReference type="ARBA" id="ARBA00023136"/>
    </source>
</evidence>
<proteinExistence type="inferred from homology"/>
<comment type="subcellular location">
    <subcellularLocation>
        <location evidence="6">Cell membrane</location>
        <topology evidence="6">Multi-pass membrane protein</topology>
    </subcellularLocation>
    <subcellularLocation>
        <location evidence="1">Membrane</location>
        <topology evidence="1">Multi-pass membrane protein</topology>
    </subcellularLocation>
</comment>
<feature type="transmembrane region" description="Helical" evidence="7">
    <location>
        <begin position="14"/>
        <end position="33"/>
    </location>
</feature>
<keyword evidence="9" id="KW-1185">Reference proteome</keyword>
<dbReference type="GO" id="GO:0010043">
    <property type="term" value="P:response to zinc ion"/>
    <property type="evidence" value="ECO:0007669"/>
    <property type="project" value="TreeGrafter"/>
</dbReference>
<comment type="similarity">
    <text evidence="2 6">Belongs to the ABC-3 integral membrane protein family.</text>
</comment>
<evidence type="ECO:0000313" key="9">
    <source>
        <dbReference type="Proteomes" id="UP001056429"/>
    </source>
</evidence>
<dbReference type="Proteomes" id="UP001056429">
    <property type="component" value="Unassembled WGS sequence"/>
</dbReference>
<feature type="transmembrane region" description="Helical" evidence="7">
    <location>
        <begin position="63"/>
        <end position="80"/>
    </location>
</feature>
<keyword evidence="4 7" id="KW-1133">Transmembrane helix</keyword>
<dbReference type="PANTHER" id="PTHR30477:SF18">
    <property type="entry name" value="METAL TRANSPORT SYSTEM MEMBRANE PROTEIN CT_417-RELATED"/>
    <property type="match status" value="1"/>
</dbReference>
<comment type="caution">
    <text evidence="8">The sequence shown here is derived from an EMBL/GenBank/DDBJ whole genome shotgun (WGS) entry which is preliminary data.</text>
</comment>
<sequence length="276" mass="30270">MLEAIFNYAFLRNAFIAALLSSVVCGIIGTIIVEKRLVMMSGGIAHTSFGGIGLGYYLNFEPIFGGLLFAILSSMGIVYIKRNGKGKSDAIIGMFWSLGMALGILFISLTPGYPPSLTSYLFGDILRVSNLDIILMAILDIIIVISFFSIFNYWKAYLFDEEYSKAVGINTTILEYFLFILISFSIVVLIRVVGIILVIALLTIPTSIAKLYSNDLKKIMILSIIIGAIMCFAGLIMSYNFDIQSGATIIIVSTACYVISALINGRVKKKKTCNME</sequence>
<feature type="transmembrane region" description="Helical" evidence="7">
    <location>
        <begin position="92"/>
        <end position="113"/>
    </location>
</feature>
<organism evidence="8 9">
    <name type="scientific">Oceanirhabdus seepicola</name>
    <dbReference type="NCBI Taxonomy" id="2828781"/>
    <lineage>
        <taxon>Bacteria</taxon>
        <taxon>Bacillati</taxon>
        <taxon>Bacillota</taxon>
        <taxon>Clostridia</taxon>
        <taxon>Eubacteriales</taxon>
        <taxon>Clostridiaceae</taxon>
        <taxon>Oceanirhabdus</taxon>
    </lineage>
</organism>
<accession>A0A9J6P931</accession>
<gene>
    <name evidence="8" type="ORF">KDK92_19360</name>
</gene>
<dbReference type="PANTHER" id="PTHR30477">
    <property type="entry name" value="ABC-TRANSPORTER METAL-BINDING PROTEIN"/>
    <property type="match status" value="1"/>
</dbReference>
<feature type="transmembrane region" description="Helical" evidence="7">
    <location>
        <begin position="245"/>
        <end position="265"/>
    </location>
</feature>
<dbReference type="RefSeq" id="WP_250861038.1">
    <property type="nucleotide sequence ID" value="NZ_JAGSOJ010000004.1"/>
</dbReference>
<protein>
    <submittedName>
        <fullName evidence="8">Metal ABC transporter permease</fullName>
    </submittedName>
</protein>
<feature type="transmembrane region" description="Helical" evidence="7">
    <location>
        <begin position="133"/>
        <end position="154"/>
    </location>
</feature>
<feature type="transmembrane region" description="Helical" evidence="7">
    <location>
        <begin position="219"/>
        <end position="239"/>
    </location>
</feature>
<keyword evidence="6" id="KW-0813">Transport</keyword>
<evidence type="ECO:0000256" key="1">
    <source>
        <dbReference type="ARBA" id="ARBA00004141"/>
    </source>
</evidence>
<evidence type="ECO:0000256" key="2">
    <source>
        <dbReference type="ARBA" id="ARBA00008034"/>
    </source>
</evidence>
<dbReference type="SUPFAM" id="SSF81345">
    <property type="entry name" value="ABC transporter involved in vitamin B12 uptake, BtuC"/>
    <property type="match status" value="1"/>
</dbReference>
<dbReference type="EMBL" id="JAGSOJ010000004">
    <property type="protein sequence ID" value="MCM1991904.1"/>
    <property type="molecule type" value="Genomic_DNA"/>
</dbReference>
<dbReference type="CDD" id="cd06550">
    <property type="entry name" value="TM_ABC_iron-siderophores_like"/>
    <property type="match status" value="1"/>
</dbReference>
<evidence type="ECO:0000256" key="7">
    <source>
        <dbReference type="SAM" id="Phobius"/>
    </source>
</evidence>
<keyword evidence="5 7" id="KW-0472">Membrane</keyword>
<dbReference type="Pfam" id="PF00950">
    <property type="entry name" value="ABC-3"/>
    <property type="match status" value="1"/>
</dbReference>
<feature type="transmembrane region" description="Helical" evidence="7">
    <location>
        <begin position="38"/>
        <end position="57"/>
    </location>
</feature>
<dbReference type="Gene3D" id="1.10.3470.10">
    <property type="entry name" value="ABC transporter involved in vitamin B12 uptake, BtuC"/>
    <property type="match status" value="1"/>
</dbReference>
<dbReference type="InterPro" id="IPR037294">
    <property type="entry name" value="ABC_BtuC-like"/>
</dbReference>
<keyword evidence="3 6" id="KW-0812">Transmembrane</keyword>
<dbReference type="AlphaFoldDB" id="A0A9J6P931"/>
<name>A0A9J6P931_9CLOT</name>